<accession>A0ABX1SGY6</accession>
<dbReference type="Pfam" id="PF07681">
    <property type="entry name" value="DoxX"/>
    <property type="match status" value="1"/>
</dbReference>
<dbReference type="InterPro" id="IPR051907">
    <property type="entry name" value="DoxX-like_oxidoreductase"/>
</dbReference>
<dbReference type="EMBL" id="JAAXLA010000066">
    <property type="protein sequence ID" value="NMI00827.1"/>
    <property type="molecule type" value="Genomic_DNA"/>
</dbReference>
<dbReference type="PANTHER" id="PTHR33452">
    <property type="entry name" value="OXIDOREDUCTASE CATD-RELATED"/>
    <property type="match status" value="1"/>
</dbReference>
<keyword evidence="6 7" id="KW-0472">Membrane</keyword>
<comment type="subcellular location">
    <subcellularLocation>
        <location evidence="1">Cell membrane</location>
        <topology evidence="1">Multi-pass membrane protein</topology>
    </subcellularLocation>
</comment>
<feature type="transmembrane region" description="Helical" evidence="7">
    <location>
        <begin position="110"/>
        <end position="131"/>
    </location>
</feature>
<evidence type="ECO:0000313" key="8">
    <source>
        <dbReference type="EMBL" id="NMI00827.1"/>
    </source>
</evidence>
<evidence type="ECO:0000256" key="1">
    <source>
        <dbReference type="ARBA" id="ARBA00004651"/>
    </source>
</evidence>
<dbReference type="RefSeq" id="WP_169384295.1">
    <property type="nucleotide sequence ID" value="NZ_JAAXLA010000066.1"/>
</dbReference>
<comment type="similarity">
    <text evidence="2">Belongs to the DoxX family.</text>
</comment>
<evidence type="ECO:0000256" key="6">
    <source>
        <dbReference type="ARBA" id="ARBA00023136"/>
    </source>
</evidence>
<dbReference type="InterPro" id="IPR032808">
    <property type="entry name" value="DoxX"/>
</dbReference>
<dbReference type="Proteomes" id="UP000820669">
    <property type="component" value="Unassembled WGS sequence"/>
</dbReference>
<gene>
    <name evidence="8" type="ORF">HF526_26485</name>
</gene>
<dbReference type="PANTHER" id="PTHR33452:SF1">
    <property type="entry name" value="INNER MEMBRANE PROTEIN YPHA-RELATED"/>
    <property type="match status" value="1"/>
</dbReference>
<comment type="caution">
    <text evidence="8">The sequence shown here is derived from an EMBL/GenBank/DDBJ whole genome shotgun (WGS) entry which is preliminary data.</text>
</comment>
<evidence type="ECO:0000256" key="7">
    <source>
        <dbReference type="SAM" id="Phobius"/>
    </source>
</evidence>
<protein>
    <submittedName>
        <fullName evidence="8">DoxX family protein</fullName>
    </submittedName>
</protein>
<keyword evidence="5 7" id="KW-1133">Transmembrane helix</keyword>
<keyword evidence="3" id="KW-1003">Cell membrane</keyword>
<evidence type="ECO:0000313" key="9">
    <source>
        <dbReference type="Proteomes" id="UP000820669"/>
    </source>
</evidence>
<evidence type="ECO:0000256" key="5">
    <source>
        <dbReference type="ARBA" id="ARBA00022989"/>
    </source>
</evidence>
<feature type="transmembrane region" description="Helical" evidence="7">
    <location>
        <begin position="12"/>
        <end position="30"/>
    </location>
</feature>
<reference evidence="8 9" key="1">
    <citation type="submission" date="2020-04" db="EMBL/GenBank/DDBJ databases">
        <authorList>
            <person name="Klaysubun C."/>
            <person name="Duangmal K."/>
            <person name="Lipun K."/>
        </authorList>
    </citation>
    <scope>NUCLEOTIDE SEQUENCE [LARGE SCALE GENOMIC DNA]</scope>
    <source>
        <strain evidence="8 9">K10HN5</strain>
    </source>
</reference>
<feature type="transmembrane region" description="Helical" evidence="7">
    <location>
        <begin position="79"/>
        <end position="98"/>
    </location>
</feature>
<keyword evidence="9" id="KW-1185">Reference proteome</keyword>
<sequence length="148" mass="14696">MSRSLSGAARDITLLVARVVLGVDLIAHGWQKVVTNGIGATTDAFAGMGVPVAPVSAVFAAAVELVGGVMLVAGAVTAVVGLLVVLDMLGAALFVHLTHGIFVTNGGWELVGVIAAAALALAAAGAGRFSLDHLIASRRQPVHAATAV</sequence>
<proteinExistence type="inferred from homology"/>
<evidence type="ECO:0000256" key="2">
    <source>
        <dbReference type="ARBA" id="ARBA00006679"/>
    </source>
</evidence>
<keyword evidence="4 7" id="KW-0812">Transmembrane</keyword>
<evidence type="ECO:0000256" key="4">
    <source>
        <dbReference type="ARBA" id="ARBA00022692"/>
    </source>
</evidence>
<organism evidence="8 9">
    <name type="scientific">Pseudonocardia acidicola</name>
    <dbReference type="NCBI Taxonomy" id="2724939"/>
    <lineage>
        <taxon>Bacteria</taxon>
        <taxon>Bacillati</taxon>
        <taxon>Actinomycetota</taxon>
        <taxon>Actinomycetes</taxon>
        <taxon>Pseudonocardiales</taxon>
        <taxon>Pseudonocardiaceae</taxon>
        <taxon>Pseudonocardia</taxon>
    </lineage>
</organism>
<name>A0ABX1SGY6_9PSEU</name>
<evidence type="ECO:0000256" key="3">
    <source>
        <dbReference type="ARBA" id="ARBA00022475"/>
    </source>
</evidence>
<feature type="transmembrane region" description="Helical" evidence="7">
    <location>
        <begin position="50"/>
        <end position="72"/>
    </location>
</feature>